<dbReference type="GO" id="GO:0000160">
    <property type="term" value="P:phosphorelay signal transduction system"/>
    <property type="evidence" value="ECO:0007669"/>
    <property type="project" value="UniProtKB-KW"/>
</dbReference>
<dbReference type="CDD" id="cd00088">
    <property type="entry name" value="HPT"/>
    <property type="match status" value="1"/>
</dbReference>
<dbReference type="AlphaFoldDB" id="A0A2G8T569"/>
<dbReference type="SUPFAM" id="SSF47226">
    <property type="entry name" value="Histidine-containing phosphotransfer domain, HPT domain"/>
    <property type="match status" value="1"/>
</dbReference>
<dbReference type="Gene3D" id="1.20.120.160">
    <property type="entry name" value="HPT domain"/>
    <property type="match status" value="1"/>
</dbReference>
<dbReference type="Proteomes" id="UP000228593">
    <property type="component" value="Unassembled WGS sequence"/>
</dbReference>
<comment type="caution">
    <text evidence="3">The sequence shown here is derived from an EMBL/GenBank/DDBJ whole genome shotgun (WGS) entry which is preliminary data.</text>
</comment>
<dbReference type="OrthoDB" id="8706006at2"/>
<dbReference type="Pfam" id="PF01627">
    <property type="entry name" value="Hpt"/>
    <property type="match status" value="1"/>
</dbReference>
<sequence>MATLVDQDFFARLRLLSDKFAASVPGMLARLATLRAVFDPHAPAPESVAELRQILHTVAGSAATFGFRAMGYQARALEQRLRVLMAFDVIAPRDWESWLVSLDNYLAWAEIDPQSKNYPDENVQQQ</sequence>
<protein>
    <recommendedName>
        <fullName evidence="2">HPt domain-containing protein</fullName>
    </recommendedName>
</protein>
<dbReference type="EMBL" id="PDOB01000005">
    <property type="protein sequence ID" value="PIL40798.1"/>
    <property type="molecule type" value="Genomic_DNA"/>
</dbReference>
<dbReference type="InterPro" id="IPR036641">
    <property type="entry name" value="HPT_dom_sf"/>
</dbReference>
<keyword evidence="1" id="KW-0902">Two-component regulatory system</keyword>
<evidence type="ECO:0000313" key="3">
    <source>
        <dbReference type="EMBL" id="PIL40798.1"/>
    </source>
</evidence>
<evidence type="ECO:0000259" key="2">
    <source>
        <dbReference type="Pfam" id="PF01627"/>
    </source>
</evidence>
<keyword evidence="4" id="KW-1185">Reference proteome</keyword>
<accession>A0A2G8T569</accession>
<gene>
    <name evidence="3" type="ORF">CR103_04915</name>
</gene>
<feature type="domain" description="HPt" evidence="2">
    <location>
        <begin position="20"/>
        <end position="81"/>
    </location>
</feature>
<dbReference type="InterPro" id="IPR008207">
    <property type="entry name" value="Sig_transdc_His_kin_Hpt_dom"/>
</dbReference>
<name>A0A2G8T569_9BURK</name>
<dbReference type="RefSeq" id="WP_099914903.1">
    <property type="nucleotide sequence ID" value="NZ_BMHS01000008.1"/>
</dbReference>
<evidence type="ECO:0000256" key="1">
    <source>
        <dbReference type="ARBA" id="ARBA00023012"/>
    </source>
</evidence>
<organism evidence="3 4">
    <name type="scientific">Massilia psychrophila</name>
    <dbReference type="NCBI Taxonomy" id="1603353"/>
    <lineage>
        <taxon>Bacteria</taxon>
        <taxon>Pseudomonadati</taxon>
        <taxon>Pseudomonadota</taxon>
        <taxon>Betaproteobacteria</taxon>
        <taxon>Burkholderiales</taxon>
        <taxon>Oxalobacteraceae</taxon>
        <taxon>Telluria group</taxon>
        <taxon>Massilia</taxon>
    </lineage>
</organism>
<proteinExistence type="predicted"/>
<dbReference type="GO" id="GO:0004672">
    <property type="term" value="F:protein kinase activity"/>
    <property type="evidence" value="ECO:0007669"/>
    <property type="project" value="UniProtKB-ARBA"/>
</dbReference>
<reference evidence="3 4" key="1">
    <citation type="submission" date="2017-10" db="EMBL/GenBank/DDBJ databases">
        <title>Massilia psychrophilum sp. nov., a novel purple-pigmented bacterium isolated from Tianshan glacier, Xinjiang Municipality, China.</title>
        <authorList>
            <person name="Wang H."/>
        </authorList>
    </citation>
    <scope>NUCLEOTIDE SEQUENCE [LARGE SCALE GENOMIC DNA]</scope>
    <source>
        <strain evidence="3 4">JCM 30813</strain>
    </source>
</reference>
<evidence type="ECO:0000313" key="4">
    <source>
        <dbReference type="Proteomes" id="UP000228593"/>
    </source>
</evidence>